<dbReference type="InterPro" id="IPR017930">
    <property type="entry name" value="Myb_dom"/>
</dbReference>
<feature type="domain" description="HTH myb-type" evidence="3">
    <location>
        <begin position="146"/>
        <end position="199"/>
    </location>
</feature>
<organism evidence="4 5">
    <name type="scientific">Aspergillus flavus (strain ATCC 200026 / FGSC A1120 / IAM 13836 / NRRL 3357 / JCM 12722 / SRRC 167)</name>
    <dbReference type="NCBI Taxonomy" id="332952"/>
    <lineage>
        <taxon>Eukaryota</taxon>
        <taxon>Fungi</taxon>
        <taxon>Dikarya</taxon>
        <taxon>Ascomycota</taxon>
        <taxon>Pezizomycotina</taxon>
        <taxon>Eurotiomycetes</taxon>
        <taxon>Eurotiomycetidae</taxon>
        <taxon>Eurotiales</taxon>
        <taxon>Aspergillaceae</taxon>
        <taxon>Aspergillus</taxon>
        <taxon>Aspergillus subgen. Circumdati</taxon>
    </lineage>
</organism>
<evidence type="ECO:0008006" key="6">
    <source>
        <dbReference type="Google" id="ProtNLM"/>
    </source>
</evidence>
<feature type="region of interest" description="Disordered" evidence="1">
    <location>
        <begin position="228"/>
        <end position="250"/>
    </location>
</feature>
<evidence type="ECO:0000256" key="1">
    <source>
        <dbReference type="SAM" id="MobiDB-lite"/>
    </source>
</evidence>
<proteinExistence type="predicted"/>
<keyword evidence="5" id="KW-1185">Reference proteome</keyword>
<dbReference type="PROSITE" id="PS50090">
    <property type="entry name" value="MYB_LIKE"/>
    <property type="match status" value="1"/>
</dbReference>
<gene>
    <name evidence="4" type="ORF">F9C07_2282289</name>
</gene>
<evidence type="ECO:0000259" key="3">
    <source>
        <dbReference type="PROSITE" id="PS51294"/>
    </source>
</evidence>
<dbReference type="CDD" id="cd00167">
    <property type="entry name" value="SANT"/>
    <property type="match status" value="1"/>
</dbReference>
<protein>
    <recommendedName>
        <fullName evidence="6">MYB DNA-binding domain protein</fullName>
    </recommendedName>
</protein>
<evidence type="ECO:0000313" key="5">
    <source>
        <dbReference type="Proteomes" id="UP000596276"/>
    </source>
</evidence>
<dbReference type="Proteomes" id="UP000596276">
    <property type="component" value="Chromosome 3"/>
</dbReference>
<feature type="compositionally biased region" description="Basic and acidic residues" evidence="1">
    <location>
        <begin position="158"/>
        <end position="169"/>
    </location>
</feature>
<dbReference type="InterPro" id="IPR009057">
    <property type="entry name" value="Homeodomain-like_sf"/>
</dbReference>
<dbReference type="VEuPathDB" id="FungiDB:F9C07_2282289"/>
<dbReference type="InterPro" id="IPR001005">
    <property type="entry name" value="SANT/Myb"/>
</dbReference>
<feature type="domain" description="Myb-like" evidence="2">
    <location>
        <begin position="146"/>
        <end position="195"/>
    </location>
</feature>
<reference evidence="5" key="1">
    <citation type="journal article" date="2021" name="G3 (Bethesda)">
        <title>Chromosome assembled and annotated genome sequence of Aspergillus flavus NRRL 3357.</title>
        <authorList>
            <person name="Skerker J.M."/>
            <person name="Pianalto K.M."/>
            <person name="Mondo S.J."/>
            <person name="Yang K."/>
            <person name="Arkin A.P."/>
            <person name="Keller N.P."/>
            <person name="Grigoriev I.V."/>
            <person name="Louise Glass N.L."/>
        </authorList>
    </citation>
    <scope>NUCLEOTIDE SEQUENCE [LARGE SCALE GENOMIC DNA]</scope>
    <source>
        <strain evidence="5">ATCC 200026 / FGSC A1120 / IAM 13836 / NRRL 3357 / JCM 12722 / SRRC 167</strain>
    </source>
</reference>
<dbReference type="AlphaFoldDB" id="A0A7U2QXD1"/>
<accession>A0A7U2QXD1</accession>
<sequence>MNSDHTPPLSYYCQPLYSHTATPPPLALPMPEKSSNYYESTQRDWEYSASSTMSAPPNSKRVKASPSTSAPSHLLAPQQVNPFQRVPSYEGIPMPQSQLSPPNPKKRRASPQISTATTMSTSGTTAAAGEAALEPGPGVPEAPPRKKGRTNTPWTAEEEQRLKTMRDAGRSWSEIAKTFPFRTEGSVKKHWYKDMHYAEFDEDESIALREAIKEYEASKWKVIGQKVGKPAKVSTRDPNLGPILDMDAGV</sequence>
<feature type="compositionally biased region" description="Polar residues" evidence="1">
    <location>
        <begin position="48"/>
        <end position="57"/>
    </location>
</feature>
<feature type="compositionally biased region" description="Low complexity" evidence="1">
    <location>
        <begin position="114"/>
        <end position="136"/>
    </location>
</feature>
<feature type="region of interest" description="Disordered" evidence="1">
    <location>
        <begin position="21"/>
        <end position="169"/>
    </location>
</feature>
<dbReference type="EMBL" id="CP044620">
    <property type="protein sequence ID" value="QRD86335.1"/>
    <property type="molecule type" value="Genomic_DNA"/>
</dbReference>
<dbReference type="PROSITE" id="PS51294">
    <property type="entry name" value="HTH_MYB"/>
    <property type="match status" value="1"/>
</dbReference>
<dbReference type="Pfam" id="PF00249">
    <property type="entry name" value="Myb_DNA-binding"/>
    <property type="match status" value="1"/>
</dbReference>
<dbReference type="Gene3D" id="1.10.10.60">
    <property type="entry name" value="Homeodomain-like"/>
    <property type="match status" value="1"/>
</dbReference>
<dbReference type="VEuPathDB" id="FungiDB:AFLA_005643"/>
<dbReference type="SMART" id="SM00717">
    <property type="entry name" value="SANT"/>
    <property type="match status" value="1"/>
</dbReference>
<evidence type="ECO:0000313" key="4">
    <source>
        <dbReference type="EMBL" id="QRD86335.1"/>
    </source>
</evidence>
<name>A0A7U2QXD1_ASPFN</name>
<evidence type="ECO:0000259" key="2">
    <source>
        <dbReference type="PROSITE" id="PS50090"/>
    </source>
</evidence>
<dbReference type="SUPFAM" id="SSF46689">
    <property type="entry name" value="Homeodomain-like"/>
    <property type="match status" value="1"/>
</dbReference>